<feature type="domain" description="SMC hinge" evidence="8">
    <location>
        <begin position="257"/>
        <end position="378"/>
    </location>
</feature>
<evidence type="ECO:0000313" key="10">
    <source>
        <dbReference type="Proteomes" id="UP000502823"/>
    </source>
</evidence>
<comment type="caution">
    <text evidence="9">The sequence shown here is derived from an EMBL/GenBank/DDBJ whole genome shotgun (WGS) entry which is preliminary data.</text>
</comment>
<dbReference type="InterPro" id="IPR036277">
    <property type="entry name" value="SMC_hinge_sf"/>
</dbReference>
<keyword evidence="3" id="KW-0498">Mitosis</keyword>
<keyword evidence="4 7" id="KW-0175">Coiled coil</keyword>
<keyword evidence="10" id="KW-1185">Reference proteome</keyword>
<dbReference type="GO" id="GO:0016887">
    <property type="term" value="F:ATP hydrolysis activity"/>
    <property type="evidence" value="ECO:0007669"/>
    <property type="project" value="InterPro"/>
</dbReference>
<dbReference type="InterPro" id="IPR027417">
    <property type="entry name" value="P-loop_NTPase"/>
</dbReference>
<gene>
    <name evidence="9" type="ORF">Cfor_08853</name>
</gene>
<dbReference type="GO" id="GO:0008278">
    <property type="term" value="C:cohesin complex"/>
    <property type="evidence" value="ECO:0007669"/>
    <property type="project" value="TreeGrafter"/>
</dbReference>
<feature type="coiled-coil region" evidence="7">
    <location>
        <begin position="584"/>
        <end position="653"/>
    </location>
</feature>
<sequence length="947" mass="109926">MLKQQRVRKLEQLKRQDLSKLHLQISKTTSDLHKMETECQKKCQTLKCKERIMENLEHKIKLVVDSLEREKELVAKQRSVIQQLEKDLAEVQEMEAQHENLIQSQETDEVMEEERVKEYDKLKQETGKQTAALRQQLYVAQKELEDLQELLDREMCKKLQISRQQQGIGKATADANTHMQKIDSYIKEKELSLHEKEKLQDKVKAEVSNADKEIEKVKSQLENVVKHLDQMNIGSELFLKEKKKQDVVKDLKMTFGDNILGRMSDLCQPVHERYKLAITKVMGKNLYALIVRNKQTALEVINYLKTFHAPREMILPLDTIKVYPIQHRLRDLSVPSGEKVRLLFDVIQCKSRIIEPAVQFAVSNCLVCETTDAARHVAYELDPTVKHNVVALDGTYYQKGGIVSSGKVSLQEKAKRWLGEEILQVKNRKVELHEKLRELQKQSRMVPDIRKMSDEIHTLEIHLKYAKKDRDRVMDKVAEWQFQLQEMDTQSADVDSLVADLQQKVLDHCNKIQTIKNEMNLVEDAIFAEFCHNIGVTSIREYEGIGLRLYQERAEKKSELSTHKQNILTQLEYEMEKLRSRTGISKKKQELNELKAELETTKCNVQEAEKEKRNDMQKLKDLKLDKQSLKKTVFSAEKEKIKAQDDVKRLSEDIKEGSLQLSNMRLKIENLKYEHHNILVECKCQGLEDKRISFFIYRVIVDYSHLSESLKEASDVEKAVKELSLNIEDTMFKIRTNQPNMKVVEEFDAIQLSLKDICAETESAVKILRHDGHTFKQIREDRTRRFMECFNSLATEVDRIYKELYDAENGQATLTLENTEEPYLEGVRYSVQVPGKKCVAMDCLSGGEATMASLAFLFALNRYKKAPIIILDEPDGSLDHRNVSRFAKFLNRNNNLQIIIITHRYRSAYAVVADDAVGVVKQNENGSANSKLIILELTEYQMPEEEN</sequence>
<keyword evidence="2" id="KW-0132">Cell division</keyword>
<dbReference type="OrthoDB" id="5575062at2759"/>
<evidence type="ECO:0000256" key="2">
    <source>
        <dbReference type="ARBA" id="ARBA00022618"/>
    </source>
</evidence>
<name>A0A6L2Q4S9_COPFO</name>
<dbReference type="InParanoid" id="A0A6L2Q4S9"/>
<dbReference type="InterPro" id="IPR024704">
    <property type="entry name" value="SMC"/>
</dbReference>
<dbReference type="Gene3D" id="3.40.50.300">
    <property type="entry name" value="P-loop containing nucleotide triphosphate hydrolases"/>
    <property type="match status" value="1"/>
</dbReference>
<keyword evidence="6" id="KW-0131">Cell cycle</keyword>
<evidence type="ECO:0000256" key="7">
    <source>
        <dbReference type="SAM" id="Coils"/>
    </source>
</evidence>
<dbReference type="AlphaFoldDB" id="A0A6L2Q4S9"/>
<evidence type="ECO:0000256" key="6">
    <source>
        <dbReference type="ARBA" id="ARBA00023306"/>
    </source>
</evidence>
<dbReference type="GO" id="GO:0007062">
    <property type="term" value="P:sister chromatid cohesion"/>
    <property type="evidence" value="ECO:0007669"/>
    <property type="project" value="TreeGrafter"/>
</dbReference>
<evidence type="ECO:0000256" key="4">
    <source>
        <dbReference type="ARBA" id="ARBA00023054"/>
    </source>
</evidence>
<dbReference type="Gene3D" id="1.20.1060.20">
    <property type="match status" value="1"/>
</dbReference>
<evidence type="ECO:0000256" key="3">
    <source>
        <dbReference type="ARBA" id="ARBA00022776"/>
    </source>
</evidence>
<evidence type="ECO:0000259" key="8">
    <source>
        <dbReference type="SMART" id="SM00968"/>
    </source>
</evidence>
<dbReference type="InterPro" id="IPR003395">
    <property type="entry name" value="RecF/RecN/SMC_N"/>
</dbReference>
<dbReference type="PANTHER" id="PTHR18937">
    <property type="entry name" value="STRUCTURAL MAINTENANCE OF CHROMOSOMES SMC FAMILY MEMBER"/>
    <property type="match status" value="1"/>
</dbReference>
<dbReference type="SUPFAM" id="SSF75553">
    <property type="entry name" value="Smc hinge domain"/>
    <property type="match status" value="1"/>
</dbReference>
<dbReference type="EMBL" id="BLKM01001253">
    <property type="protein sequence ID" value="GFG39873.1"/>
    <property type="molecule type" value="Genomic_DNA"/>
</dbReference>
<evidence type="ECO:0000313" key="9">
    <source>
        <dbReference type="EMBL" id="GFG39873.1"/>
    </source>
</evidence>
<dbReference type="SUPFAM" id="SSF52540">
    <property type="entry name" value="P-loop containing nucleoside triphosphate hydrolases"/>
    <property type="match status" value="1"/>
</dbReference>
<dbReference type="PANTHER" id="PTHR18937:SF12">
    <property type="entry name" value="STRUCTURAL MAINTENANCE OF CHROMOSOMES PROTEIN"/>
    <property type="match status" value="1"/>
</dbReference>
<evidence type="ECO:0000256" key="1">
    <source>
        <dbReference type="ARBA" id="ARBA00004123"/>
    </source>
</evidence>
<reference evidence="10" key="1">
    <citation type="submission" date="2020-01" db="EMBL/GenBank/DDBJ databases">
        <title>Draft genome sequence of the Termite Coptotermes fromosanus.</title>
        <authorList>
            <person name="Itakura S."/>
            <person name="Yosikawa Y."/>
            <person name="Umezawa K."/>
        </authorList>
    </citation>
    <scope>NUCLEOTIDE SEQUENCE [LARGE SCALE GENOMIC DNA]</scope>
</reference>
<comment type="subcellular location">
    <subcellularLocation>
        <location evidence="1">Nucleus</location>
    </subcellularLocation>
</comment>
<dbReference type="SMART" id="SM00968">
    <property type="entry name" value="SMC_hinge"/>
    <property type="match status" value="1"/>
</dbReference>
<feature type="coiled-coil region" evidence="7">
    <location>
        <begin position="53"/>
        <end position="227"/>
    </location>
</feature>
<dbReference type="GO" id="GO:0005634">
    <property type="term" value="C:nucleus"/>
    <property type="evidence" value="ECO:0007669"/>
    <property type="project" value="UniProtKB-SubCell"/>
</dbReference>
<dbReference type="GO" id="GO:0003677">
    <property type="term" value="F:DNA binding"/>
    <property type="evidence" value="ECO:0007669"/>
    <property type="project" value="TreeGrafter"/>
</dbReference>
<protein>
    <recommendedName>
        <fullName evidence="8">SMC hinge domain-containing protein</fullName>
    </recommendedName>
</protein>
<dbReference type="Pfam" id="PF06470">
    <property type="entry name" value="SMC_hinge"/>
    <property type="match status" value="1"/>
</dbReference>
<dbReference type="InterPro" id="IPR010935">
    <property type="entry name" value="SMC_hinge"/>
</dbReference>
<accession>A0A6L2Q4S9</accession>
<organism evidence="9 10">
    <name type="scientific">Coptotermes formosanus</name>
    <name type="common">Formosan subterranean termite</name>
    <dbReference type="NCBI Taxonomy" id="36987"/>
    <lineage>
        <taxon>Eukaryota</taxon>
        <taxon>Metazoa</taxon>
        <taxon>Ecdysozoa</taxon>
        <taxon>Arthropoda</taxon>
        <taxon>Hexapoda</taxon>
        <taxon>Insecta</taxon>
        <taxon>Pterygota</taxon>
        <taxon>Neoptera</taxon>
        <taxon>Polyneoptera</taxon>
        <taxon>Dictyoptera</taxon>
        <taxon>Blattodea</taxon>
        <taxon>Blattoidea</taxon>
        <taxon>Termitoidae</taxon>
        <taxon>Rhinotermitidae</taxon>
        <taxon>Coptotermes</taxon>
    </lineage>
</organism>
<dbReference type="Proteomes" id="UP000502823">
    <property type="component" value="Unassembled WGS sequence"/>
</dbReference>
<dbReference type="GO" id="GO:0005524">
    <property type="term" value="F:ATP binding"/>
    <property type="evidence" value="ECO:0007669"/>
    <property type="project" value="InterPro"/>
</dbReference>
<proteinExistence type="predicted"/>
<dbReference type="GO" id="GO:0051301">
    <property type="term" value="P:cell division"/>
    <property type="evidence" value="ECO:0007669"/>
    <property type="project" value="UniProtKB-KW"/>
</dbReference>
<evidence type="ECO:0000256" key="5">
    <source>
        <dbReference type="ARBA" id="ARBA00023242"/>
    </source>
</evidence>
<dbReference type="PIRSF" id="PIRSF005719">
    <property type="entry name" value="SMC"/>
    <property type="match status" value="1"/>
</dbReference>
<keyword evidence="5" id="KW-0539">Nucleus</keyword>
<dbReference type="Pfam" id="PF02463">
    <property type="entry name" value="SMC_N"/>
    <property type="match status" value="1"/>
</dbReference>